<organism evidence="1 2">
    <name type="scientific">Paenibacillus terrae</name>
    <dbReference type="NCBI Taxonomy" id="159743"/>
    <lineage>
        <taxon>Bacteria</taxon>
        <taxon>Bacillati</taxon>
        <taxon>Bacillota</taxon>
        <taxon>Bacilli</taxon>
        <taxon>Bacillales</taxon>
        <taxon>Paenibacillaceae</taxon>
        <taxon>Paenibacillus</taxon>
    </lineage>
</organism>
<evidence type="ECO:0000313" key="2">
    <source>
        <dbReference type="Proteomes" id="UP000032534"/>
    </source>
</evidence>
<name>A0A0D7X083_9BACL</name>
<accession>A0A0D7X083</accession>
<dbReference type="Proteomes" id="UP000032534">
    <property type="component" value="Unassembled WGS sequence"/>
</dbReference>
<gene>
    <name evidence="1" type="ORF">QD47_15125</name>
</gene>
<dbReference type="EMBL" id="JTHP01000029">
    <property type="protein sequence ID" value="KJD44810.1"/>
    <property type="molecule type" value="Genomic_DNA"/>
</dbReference>
<comment type="caution">
    <text evidence="1">The sequence shown here is derived from an EMBL/GenBank/DDBJ whole genome shotgun (WGS) entry which is preliminary data.</text>
</comment>
<reference evidence="1 2" key="1">
    <citation type="submission" date="2014-11" db="EMBL/GenBank/DDBJ databases">
        <title>Draft Genome Sequences of Paenibacillus polymyxa NRRL B-30509 and Paenibacillus terrae NRRL B-30644, Strains from a Poultry Environment that Produce Tridecaptin A and Paenicidins.</title>
        <authorList>
            <person name="van Belkum M.J."/>
            <person name="Lohans C.T."/>
            <person name="Vederas J.C."/>
        </authorList>
    </citation>
    <scope>NUCLEOTIDE SEQUENCE [LARGE SCALE GENOMIC DNA]</scope>
    <source>
        <strain evidence="1 2">NRRL B-30644</strain>
    </source>
</reference>
<evidence type="ECO:0000313" key="1">
    <source>
        <dbReference type="EMBL" id="KJD44810.1"/>
    </source>
</evidence>
<proteinExistence type="predicted"/>
<sequence length="83" mass="9828">MRSKRTARQLKSAWIGYRASDADQLVSSLHEERMKDEELLREERELFHAALERKKQRDAELKQLLADALAEERRWIERAGIHG</sequence>
<protein>
    <submittedName>
        <fullName evidence="1">Uncharacterized protein</fullName>
    </submittedName>
</protein>
<dbReference type="OrthoDB" id="2655564at2"/>
<dbReference type="AlphaFoldDB" id="A0A0D7X083"/>
<dbReference type="RefSeq" id="WP_044646923.1">
    <property type="nucleotide sequence ID" value="NZ_JTHP01000029.1"/>
</dbReference>
<dbReference type="PATRIC" id="fig|159743.3.peg.3366"/>
<keyword evidence="2" id="KW-1185">Reference proteome</keyword>